<accession>A0A4D7BVH3</accession>
<evidence type="ECO:0000313" key="3">
    <source>
        <dbReference type="Proteomes" id="UP000298714"/>
    </source>
</evidence>
<keyword evidence="3" id="KW-1185">Reference proteome</keyword>
<dbReference type="InterPro" id="IPR007029">
    <property type="entry name" value="YHS_dom"/>
</dbReference>
<dbReference type="KEGG" id="hgn:E6W36_08100"/>
<protein>
    <submittedName>
        <fullName evidence="2">YHS domain-containing protein</fullName>
    </submittedName>
</protein>
<organism evidence="2 3">
    <name type="scientific">Hankyongella ginsenosidimutans</name>
    <dbReference type="NCBI Taxonomy" id="1763828"/>
    <lineage>
        <taxon>Bacteria</taxon>
        <taxon>Pseudomonadati</taxon>
        <taxon>Pseudomonadota</taxon>
        <taxon>Alphaproteobacteria</taxon>
        <taxon>Sphingomonadales</taxon>
        <taxon>Sphingomonadaceae</taxon>
        <taxon>Hankyongella</taxon>
    </lineage>
</organism>
<evidence type="ECO:0000313" key="2">
    <source>
        <dbReference type="EMBL" id="QCI79519.1"/>
    </source>
</evidence>
<dbReference type="EMBL" id="CP039704">
    <property type="protein sequence ID" value="QCI79519.1"/>
    <property type="molecule type" value="Genomic_DNA"/>
</dbReference>
<dbReference type="Proteomes" id="UP000298714">
    <property type="component" value="Chromosome"/>
</dbReference>
<dbReference type="NCBIfam" id="NF041384">
    <property type="entry name" value="YHS_seleno_dom"/>
    <property type="match status" value="1"/>
</dbReference>
<reference evidence="3" key="1">
    <citation type="submission" date="2019-04" db="EMBL/GenBank/DDBJ databases">
        <title>Complete genome sequence of Sphingomonas sp. W1-2-3.</title>
        <authorList>
            <person name="Im W.T."/>
        </authorList>
    </citation>
    <scope>NUCLEOTIDE SEQUENCE [LARGE SCALE GENOMIC DNA]</scope>
    <source>
        <strain evidence="3">W1-2-3</strain>
    </source>
</reference>
<sequence length="199" mass="21470">MPIRVLEEYFSCPVPVCNQMASATEAPLCKQFCLPTEETAMITMTTRRIVLGALATLAFSAPLVATPAFAKDEVFVDAKGVAIHGQDPVSYFGGKGVPGKAQFASKYQGATYYFADAANKAKFDAKPVAYAPQYGGFCAYGASVERKFRTDPSTGTVVNGKLYFNKDPDIAKTWSKDIPGNIKKADANWPQVKTRSIDG</sequence>
<gene>
    <name evidence="2" type="ORF">E6W36_08100</name>
</gene>
<evidence type="ECO:0000259" key="1">
    <source>
        <dbReference type="Pfam" id="PF04945"/>
    </source>
</evidence>
<name>A0A4D7BVH3_9SPHN</name>
<feature type="domain" description="YHS" evidence="1">
    <location>
        <begin position="94"/>
        <end position="134"/>
    </location>
</feature>
<dbReference type="Pfam" id="PF04945">
    <property type="entry name" value="YHS"/>
    <property type="match status" value="1"/>
</dbReference>
<proteinExistence type="predicted"/>
<dbReference type="AlphaFoldDB" id="A0A4D7BVH3"/>